<protein>
    <recommendedName>
        <fullName evidence="1">AAA+ ATPase domain-containing protein</fullName>
    </recommendedName>
</protein>
<reference evidence="2 3" key="1">
    <citation type="journal article" date="2016" name="Nat. Commun.">
        <title>Thousands of microbial genomes shed light on interconnected biogeochemical processes in an aquifer system.</title>
        <authorList>
            <person name="Anantharaman K."/>
            <person name="Brown C.T."/>
            <person name="Hug L.A."/>
            <person name="Sharon I."/>
            <person name="Castelle C.J."/>
            <person name="Probst A.J."/>
            <person name="Thomas B.C."/>
            <person name="Singh A."/>
            <person name="Wilkins M.J."/>
            <person name="Karaoz U."/>
            <person name="Brodie E.L."/>
            <person name="Williams K.H."/>
            <person name="Hubbard S.S."/>
            <person name="Banfield J.F."/>
        </authorList>
    </citation>
    <scope>NUCLEOTIDE SEQUENCE [LARGE SCALE GENOMIC DNA]</scope>
</reference>
<dbReference type="InterPro" id="IPR050238">
    <property type="entry name" value="DNA_Rep/Repair_Clamp_Loader"/>
</dbReference>
<proteinExistence type="predicted"/>
<dbReference type="PANTHER" id="PTHR11669:SF0">
    <property type="entry name" value="PROTEIN STICHEL-LIKE 2"/>
    <property type="match status" value="1"/>
</dbReference>
<dbReference type="EMBL" id="MGFQ01000056">
    <property type="protein sequence ID" value="OGM08148.1"/>
    <property type="molecule type" value="Genomic_DNA"/>
</dbReference>
<dbReference type="Gene3D" id="1.10.8.60">
    <property type="match status" value="1"/>
</dbReference>
<dbReference type="SUPFAM" id="SSF52540">
    <property type="entry name" value="P-loop containing nucleoside triphosphate hydrolases"/>
    <property type="match status" value="1"/>
</dbReference>
<dbReference type="AlphaFoldDB" id="A0A1F7X199"/>
<organism evidence="2 3">
    <name type="scientific">Candidatus Woesebacteria bacterium RBG_13_36_22</name>
    <dbReference type="NCBI Taxonomy" id="1802478"/>
    <lineage>
        <taxon>Bacteria</taxon>
        <taxon>Candidatus Woeseibacteriota</taxon>
    </lineage>
</organism>
<feature type="domain" description="AAA+ ATPase" evidence="1">
    <location>
        <begin position="38"/>
        <end position="158"/>
    </location>
</feature>
<comment type="caution">
    <text evidence="2">The sequence shown here is derived from an EMBL/GenBank/DDBJ whole genome shotgun (WGS) entry which is preliminary data.</text>
</comment>
<name>A0A1F7X199_9BACT</name>
<dbReference type="Proteomes" id="UP000176939">
    <property type="component" value="Unassembled WGS sequence"/>
</dbReference>
<dbReference type="GO" id="GO:0006261">
    <property type="term" value="P:DNA-templated DNA replication"/>
    <property type="evidence" value="ECO:0007669"/>
    <property type="project" value="TreeGrafter"/>
</dbReference>
<dbReference type="InterPro" id="IPR003593">
    <property type="entry name" value="AAA+_ATPase"/>
</dbReference>
<gene>
    <name evidence="2" type="ORF">A2Z67_03880</name>
</gene>
<evidence type="ECO:0000313" key="2">
    <source>
        <dbReference type="EMBL" id="OGM08148.1"/>
    </source>
</evidence>
<accession>A0A1F7X199</accession>
<dbReference type="PANTHER" id="PTHR11669">
    <property type="entry name" value="REPLICATION FACTOR C / DNA POLYMERASE III GAMMA-TAU SUBUNIT"/>
    <property type="match status" value="1"/>
</dbReference>
<dbReference type="Pfam" id="PF13177">
    <property type="entry name" value="DNA_pol3_delta2"/>
    <property type="match status" value="1"/>
</dbReference>
<evidence type="ECO:0000313" key="3">
    <source>
        <dbReference type="Proteomes" id="UP000176939"/>
    </source>
</evidence>
<dbReference type="Gene3D" id="3.40.50.300">
    <property type="entry name" value="P-loop containing nucleotide triphosphate hydrolases"/>
    <property type="match status" value="1"/>
</dbReference>
<evidence type="ECO:0000259" key="1">
    <source>
        <dbReference type="SMART" id="SM00382"/>
    </source>
</evidence>
<dbReference type="CDD" id="cd00009">
    <property type="entry name" value="AAA"/>
    <property type="match status" value="1"/>
</dbReference>
<dbReference type="InterPro" id="IPR027417">
    <property type="entry name" value="P-loop_NTPase"/>
</dbReference>
<dbReference type="SMART" id="SM00382">
    <property type="entry name" value="AAA"/>
    <property type="match status" value="1"/>
</dbReference>
<sequence length="310" mass="34708">MENEKLPFHVKYRPDNWDDFIGSKNTVKSLRSVLKEGNVRTFLLSGPTGSGKTTLARLIKKELQCSDMDYQEINAANNRGIDTIRELIQDCHFSSLVGDAKVFLLDEAHQITGTAAEALLKVTEEAPAGVYFILATTNPEKLIPTLRGRCSIFKVDSLKVFEIQELLDRIVKKEGTNVPNKVLLQIAHAAEGCPRTSLVLLEQVKDMVTEEEMLEKVQSVSLDSKEVYALSRALLYKGYEKALEVLKETDEDPENLRRGVLGYMMKVLFSNKDSDEVTKAAKILENFRDPIFASGKPGLVLACFKIFFGD</sequence>